<protein>
    <submittedName>
        <fullName evidence="1 3">Uncharacterized protein</fullName>
    </submittedName>
</protein>
<evidence type="ECO:0000313" key="1">
    <source>
        <dbReference type="EMBL" id="VDL19565.1"/>
    </source>
</evidence>
<accession>A0A0R3SC39</accession>
<dbReference type="WBParaSite" id="HDID_0000210301-mRNA-1">
    <property type="protein sequence ID" value="HDID_0000210301-mRNA-1"/>
    <property type="gene ID" value="HDID_0000210301"/>
</dbReference>
<organism evidence="3">
    <name type="scientific">Hymenolepis diminuta</name>
    <name type="common">Rat tapeworm</name>
    <dbReference type="NCBI Taxonomy" id="6216"/>
    <lineage>
        <taxon>Eukaryota</taxon>
        <taxon>Metazoa</taxon>
        <taxon>Spiralia</taxon>
        <taxon>Lophotrochozoa</taxon>
        <taxon>Platyhelminthes</taxon>
        <taxon>Cestoda</taxon>
        <taxon>Eucestoda</taxon>
        <taxon>Cyclophyllidea</taxon>
        <taxon>Hymenolepididae</taxon>
        <taxon>Hymenolepis</taxon>
    </lineage>
</organism>
<dbReference type="OrthoDB" id="6288086at2759"/>
<evidence type="ECO:0000313" key="3">
    <source>
        <dbReference type="WBParaSite" id="HDID_0000210301-mRNA-1"/>
    </source>
</evidence>
<proteinExistence type="predicted"/>
<name>A0A0R3SC39_HYMDI</name>
<sequence>MFIPLVCISTRLPIRLVYPATGSPNCLIRGRLTNPTYPLTSNPIPSSSQNTTSPHIFLLLVVYVHWGQLAYTPRCRGLIHSNFPVDFFKVPHGAPAPSPHAKRSALSVDGIINNSAAAAASASTAYAAGLQAAAAAAIGLGQLADLSAVYRQATSASDQLASPRPIDSVCVCSTPYVHATGSVRLSMSVLSRAQVLLSKGEKREIAGHPLHA</sequence>
<dbReference type="AlphaFoldDB" id="A0A0R3SC39"/>
<dbReference type="STRING" id="6216.A0A0R3SC39"/>
<gene>
    <name evidence="1" type="ORF">HDID_LOCUS2104</name>
</gene>
<evidence type="ECO:0000313" key="2">
    <source>
        <dbReference type="Proteomes" id="UP000274504"/>
    </source>
</evidence>
<reference evidence="3" key="1">
    <citation type="submission" date="2017-02" db="UniProtKB">
        <authorList>
            <consortium name="WormBaseParasite"/>
        </authorList>
    </citation>
    <scope>IDENTIFICATION</scope>
</reference>
<dbReference type="Proteomes" id="UP000274504">
    <property type="component" value="Unassembled WGS sequence"/>
</dbReference>
<dbReference type="EMBL" id="UYSG01000472">
    <property type="protein sequence ID" value="VDL19565.1"/>
    <property type="molecule type" value="Genomic_DNA"/>
</dbReference>
<reference evidence="1 2" key="2">
    <citation type="submission" date="2018-11" db="EMBL/GenBank/DDBJ databases">
        <authorList>
            <consortium name="Pathogen Informatics"/>
        </authorList>
    </citation>
    <scope>NUCLEOTIDE SEQUENCE [LARGE SCALE GENOMIC DNA]</scope>
</reference>